<keyword evidence="6" id="KW-0560">Oxidoreductase</keyword>
<name>A0A317CLY1_9GAMM</name>
<dbReference type="OrthoDB" id="9780903at2"/>
<dbReference type="Pfam" id="PF05726">
    <property type="entry name" value="Pirin_C"/>
    <property type="match status" value="1"/>
</dbReference>
<evidence type="ECO:0000256" key="2">
    <source>
        <dbReference type="PIRSR" id="PIRSR006232-1"/>
    </source>
</evidence>
<comment type="caution">
    <text evidence="6">The sequence shown here is derived from an EMBL/GenBank/DDBJ whole genome shotgun (WGS) entry which is preliminary data.</text>
</comment>
<dbReference type="InterPro" id="IPR012093">
    <property type="entry name" value="Pirin"/>
</dbReference>
<proteinExistence type="inferred from homology"/>
<dbReference type="RefSeq" id="WP_109822738.1">
    <property type="nucleotide sequence ID" value="NZ_QGKL01000021.1"/>
</dbReference>
<dbReference type="Pfam" id="PF02678">
    <property type="entry name" value="Pirin"/>
    <property type="match status" value="1"/>
</dbReference>
<evidence type="ECO:0000256" key="1">
    <source>
        <dbReference type="ARBA" id="ARBA00008416"/>
    </source>
</evidence>
<feature type="domain" description="Pirin N-terminal" evidence="4">
    <location>
        <begin position="26"/>
        <end position="126"/>
    </location>
</feature>
<comment type="similarity">
    <text evidence="1 3">Belongs to the pirin family.</text>
</comment>
<dbReference type="PANTHER" id="PTHR13903">
    <property type="entry name" value="PIRIN-RELATED"/>
    <property type="match status" value="1"/>
</dbReference>
<keyword evidence="6" id="KW-0223">Dioxygenase</keyword>
<feature type="binding site" evidence="2">
    <location>
        <position position="110"/>
    </location>
    <ligand>
        <name>Fe cation</name>
        <dbReference type="ChEBI" id="CHEBI:24875"/>
    </ligand>
</feature>
<dbReference type="PANTHER" id="PTHR13903:SF8">
    <property type="entry name" value="PIRIN"/>
    <property type="match status" value="1"/>
</dbReference>
<dbReference type="InterPro" id="IPR014710">
    <property type="entry name" value="RmlC-like_jellyroll"/>
</dbReference>
<feature type="binding site" evidence="2">
    <location>
        <position position="64"/>
    </location>
    <ligand>
        <name>Fe cation</name>
        <dbReference type="ChEBI" id="CHEBI:24875"/>
    </ligand>
</feature>
<evidence type="ECO:0000259" key="5">
    <source>
        <dbReference type="Pfam" id="PF05726"/>
    </source>
</evidence>
<protein>
    <submittedName>
        <fullName evidence="6">Quercetin 2,3-dioxygenase</fullName>
    </submittedName>
</protein>
<keyword evidence="2" id="KW-0479">Metal-binding</keyword>
<comment type="cofactor">
    <cofactor evidence="2">
        <name>Fe cation</name>
        <dbReference type="ChEBI" id="CHEBI:24875"/>
    </cofactor>
    <text evidence="2">Binds 1 Fe cation per subunit.</text>
</comment>
<dbReference type="PIRSF" id="PIRSF006232">
    <property type="entry name" value="Pirin"/>
    <property type="match status" value="1"/>
</dbReference>
<dbReference type="SUPFAM" id="SSF51182">
    <property type="entry name" value="RmlC-like cupins"/>
    <property type="match status" value="1"/>
</dbReference>
<sequence>MTESKQQVRDLVHISAGMKTSDGDGVKMTRLIGNQELDMIDPFLLLDAFGTDKPMDYIGGFPEHPHRGFETVTYMIAGRMRHKDSMGNVGVIGPGDIQWITAGRGILHSEMPEQEEGLMMGFQLWVNLPASQKMCEPLYQEYTSSQVPTEQHENGCAVRVIAGTTDKGTTGPVVNQFIYPMYLDVDLPKGASFSQVLPTDDHTLIYVLEGGLLVGDKETALAEKQLGVLSRGELVKLTSTAADTRFIFISAAPLNEPVERGGPFVMNTKAEVLQAFKDFQSGAFA</sequence>
<dbReference type="GO" id="GO:0051213">
    <property type="term" value="F:dioxygenase activity"/>
    <property type="evidence" value="ECO:0007669"/>
    <property type="project" value="UniProtKB-KW"/>
</dbReference>
<reference evidence="6 7" key="1">
    <citation type="submission" date="2018-05" db="EMBL/GenBank/DDBJ databases">
        <title>Leucothrix arctica sp. nov., isolated from Arctic seawater.</title>
        <authorList>
            <person name="Choi A."/>
            <person name="Baek K."/>
        </authorList>
    </citation>
    <scope>NUCLEOTIDE SEQUENCE [LARGE SCALE GENOMIC DNA]</scope>
    <source>
        <strain evidence="6 7">IMCC9719</strain>
    </source>
</reference>
<dbReference type="InterPro" id="IPR011051">
    <property type="entry name" value="RmlC_Cupin_sf"/>
</dbReference>
<dbReference type="EMBL" id="QGKL01000021">
    <property type="protein sequence ID" value="PWQ97310.1"/>
    <property type="molecule type" value="Genomic_DNA"/>
</dbReference>
<dbReference type="InterPro" id="IPR003829">
    <property type="entry name" value="Pirin_N_dom"/>
</dbReference>
<dbReference type="AlphaFoldDB" id="A0A317CLY1"/>
<evidence type="ECO:0000313" key="6">
    <source>
        <dbReference type="EMBL" id="PWQ97310.1"/>
    </source>
</evidence>
<evidence type="ECO:0000256" key="3">
    <source>
        <dbReference type="RuleBase" id="RU003457"/>
    </source>
</evidence>
<gene>
    <name evidence="6" type="ORF">DKT75_07155</name>
</gene>
<accession>A0A317CLY1</accession>
<keyword evidence="2" id="KW-0408">Iron</keyword>
<keyword evidence="7" id="KW-1185">Reference proteome</keyword>
<dbReference type="InterPro" id="IPR008778">
    <property type="entry name" value="Pirin_C_dom"/>
</dbReference>
<feature type="domain" description="Pirin C-terminal" evidence="5">
    <location>
        <begin position="182"/>
        <end position="284"/>
    </location>
</feature>
<feature type="binding site" evidence="2">
    <location>
        <position position="108"/>
    </location>
    <ligand>
        <name>Fe cation</name>
        <dbReference type="ChEBI" id="CHEBI:24875"/>
    </ligand>
</feature>
<dbReference type="CDD" id="cd02247">
    <property type="entry name" value="cupin_pirin_C"/>
    <property type="match status" value="1"/>
</dbReference>
<organism evidence="6 7">
    <name type="scientific">Leucothrix arctica</name>
    <dbReference type="NCBI Taxonomy" id="1481894"/>
    <lineage>
        <taxon>Bacteria</taxon>
        <taxon>Pseudomonadati</taxon>
        <taxon>Pseudomonadota</taxon>
        <taxon>Gammaproteobacteria</taxon>
        <taxon>Thiotrichales</taxon>
        <taxon>Thiotrichaceae</taxon>
        <taxon>Leucothrix</taxon>
    </lineage>
</organism>
<dbReference type="GO" id="GO:0046872">
    <property type="term" value="F:metal ion binding"/>
    <property type="evidence" value="ECO:0007669"/>
    <property type="project" value="UniProtKB-KW"/>
</dbReference>
<dbReference type="CDD" id="cd02909">
    <property type="entry name" value="cupin_pirin_N"/>
    <property type="match status" value="1"/>
</dbReference>
<dbReference type="Proteomes" id="UP000245506">
    <property type="component" value="Unassembled WGS sequence"/>
</dbReference>
<feature type="binding site" evidence="2">
    <location>
        <position position="66"/>
    </location>
    <ligand>
        <name>Fe cation</name>
        <dbReference type="ChEBI" id="CHEBI:24875"/>
    </ligand>
</feature>
<dbReference type="Gene3D" id="2.60.120.10">
    <property type="entry name" value="Jelly Rolls"/>
    <property type="match status" value="2"/>
</dbReference>
<evidence type="ECO:0000313" key="7">
    <source>
        <dbReference type="Proteomes" id="UP000245506"/>
    </source>
</evidence>
<evidence type="ECO:0000259" key="4">
    <source>
        <dbReference type="Pfam" id="PF02678"/>
    </source>
</evidence>